<keyword evidence="2" id="KW-1185">Reference proteome</keyword>
<sequence length="508" mass="56086">MEGAEKESMGKEGDDSEGPCKLKSHHPVAPPFPPQFQKVGDSSEIIEEPPTKQHQTRQNLALEIPSRTVEVTTEDFVRINMPPTPSRTPKRVNFSPIPSPSYYKFNDCPSPLMSSRGKSSFKSLLPKLSFKFRNTNSEIEKAAILALGDSLAGTQGKPLIRRTPSLTKLFTPKMKRTSSLPVTPIVHSNPESMHGGNTVEAKNRTQLPIHRSRSVPSLIKEGSVRQIDPLSGVFRVVPTTPRVAEAMLTTPTTAPTNDVGGNDDGGEDIPEEAAVCRICLVELGEGGDTLKMECSCKGELALAHQECAVKWFSIKGNKMCDVCKQEVQNLPVTLLRIQNAQSHNLRGNRARQAEIAQYRVWQDVPVLVIVSMLAYFCFLEQLLVMKMGSGAIAISLPFSCILGLFASITSTTMVRRKFAWLYAIVQFGLVVLFAHLFYTLLHMQAVLSVFLATLIGFGGAMSGISILREFLKLWKRWRARSNHQHGSQEVTQLPESAHTPQTDTQPVT</sequence>
<name>A0ACC0G9Y0_9ERIC</name>
<evidence type="ECO:0000313" key="2">
    <source>
        <dbReference type="Proteomes" id="UP001060215"/>
    </source>
</evidence>
<dbReference type="EMBL" id="CM045767">
    <property type="protein sequence ID" value="KAI7997931.1"/>
    <property type="molecule type" value="Genomic_DNA"/>
</dbReference>
<comment type="caution">
    <text evidence="1">The sequence shown here is derived from an EMBL/GenBank/DDBJ whole genome shotgun (WGS) entry which is preliminary data.</text>
</comment>
<organism evidence="1 2">
    <name type="scientific">Camellia lanceoleosa</name>
    <dbReference type="NCBI Taxonomy" id="1840588"/>
    <lineage>
        <taxon>Eukaryota</taxon>
        <taxon>Viridiplantae</taxon>
        <taxon>Streptophyta</taxon>
        <taxon>Embryophyta</taxon>
        <taxon>Tracheophyta</taxon>
        <taxon>Spermatophyta</taxon>
        <taxon>Magnoliopsida</taxon>
        <taxon>eudicotyledons</taxon>
        <taxon>Gunneridae</taxon>
        <taxon>Pentapetalae</taxon>
        <taxon>asterids</taxon>
        <taxon>Ericales</taxon>
        <taxon>Theaceae</taxon>
        <taxon>Camellia</taxon>
    </lineage>
</organism>
<gene>
    <name evidence="1" type="ORF">LOK49_LG10G01724</name>
</gene>
<proteinExistence type="predicted"/>
<accession>A0ACC0G9Y0</accession>
<evidence type="ECO:0000313" key="1">
    <source>
        <dbReference type="EMBL" id="KAI7997931.1"/>
    </source>
</evidence>
<reference evidence="1 2" key="1">
    <citation type="journal article" date="2022" name="Plant J.">
        <title>Chromosome-level genome of Camellia lanceoleosa provides a valuable resource for understanding genome evolution and self-incompatibility.</title>
        <authorList>
            <person name="Gong W."/>
            <person name="Xiao S."/>
            <person name="Wang L."/>
            <person name="Liao Z."/>
            <person name="Chang Y."/>
            <person name="Mo W."/>
            <person name="Hu G."/>
            <person name="Li W."/>
            <person name="Zhao G."/>
            <person name="Zhu H."/>
            <person name="Hu X."/>
            <person name="Ji K."/>
            <person name="Xiang X."/>
            <person name="Song Q."/>
            <person name="Yuan D."/>
            <person name="Jin S."/>
            <person name="Zhang L."/>
        </authorList>
    </citation>
    <scope>NUCLEOTIDE SEQUENCE [LARGE SCALE GENOMIC DNA]</scope>
    <source>
        <strain evidence="1">SQ_2022a</strain>
    </source>
</reference>
<protein>
    <submittedName>
        <fullName evidence="1">E3 ubiquitin-protein ligase MARCH7</fullName>
    </submittedName>
</protein>
<dbReference type="Proteomes" id="UP001060215">
    <property type="component" value="Chromosome 10"/>
</dbReference>